<dbReference type="STRING" id="67801.A0A1B0BRC5"/>
<dbReference type="EMBL" id="JXJN01019040">
    <property type="status" value="NOT_ANNOTATED_CDS"/>
    <property type="molecule type" value="Genomic_DNA"/>
</dbReference>
<sequence>MSKMNPHSSSEVFLLSIPKVINNANVCFLASNASPTPRTGAVQVDSIGDDTTSTVLLNGRSFKQSAIFLAEGLHSSLGTDSFKIACGEAFDAYLNVASAVMADENEQLDLPHMVEIIGMTA</sequence>
<proteinExistence type="predicted"/>
<dbReference type="AlphaFoldDB" id="A0A1B0BRC5"/>
<protein>
    <submittedName>
        <fullName evidence="1">Uncharacterized protein</fullName>
    </submittedName>
</protein>
<accession>A0A1B0BRC5</accession>
<evidence type="ECO:0000313" key="1">
    <source>
        <dbReference type="EnsemblMetazoa" id="GPPI038157-PA"/>
    </source>
</evidence>
<dbReference type="SUPFAM" id="SSF48592">
    <property type="entry name" value="GroEL equatorial domain-like"/>
    <property type="match status" value="1"/>
</dbReference>
<dbReference type="Gene3D" id="1.10.560.10">
    <property type="entry name" value="GroEL-like equatorial domain"/>
    <property type="match status" value="1"/>
</dbReference>
<reference evidence="1" key="2">
    <citation type="submission" date="2020-05" db="UniProtKB">
        <authorList>
            <consortium name="EnsemblMetazoa"/>
        </authorList>
    </citation>
    <scope>IDENTIFICATION</scope>
    <source>
        <strain evidence="1">IAEA</strain>
    </source>
</reference>
<keyword evidence="2" id="KW-1185">Reference proteome</keyword>
<name>A0A1B0BRC5_9MUSC</name>
<dbReference type="EnsemblMetazoa" id="GPPI038157-RA">
    <property type="protein sequence ID" value="GPPI038157-PA"/>
    <property type="gene ID" value="GPPI038157"/>
</dbReference>
<reference evidence="2" key="1">
    <citation type="submission" date="2015-01" db="EMBL/GenBank/DDBJ databases">
        <authorList>
            <person name="Aksoy S."/>
            <person name="Warren W."/>
            <person name="Wilson R.K."/>
        </authorList>
    </citation>
    <scope>NUCLEOTIDE SEQUENCE [LARGE SCALE GENOMIC DNA]</scope>
    <source>
        <strain evidence="2">IAEA</strain>
    </source>
</reference>
<dbReference type="Proteomes" id="UP000092460">
    <property type="component" value="Unassembled WGS sequence"/>
</dbReference>
<evidence type="ECO:0000313" key="2">
    <source>
        <dbReference type="Proteomes" id="UP000092460"/>
    </source>
</evidence>
<dbReference type="VEuPathDB" id="VectorBase:GPPI038157"/>
<dbReference type="InterPro" id="IPR027413">
    <property type="entry name" value="GROEL-like_equatorial_sf"/>
</dbReference>
<organism evidence="1 2">
    <name type="scientific">Glossina palpalis gambiensis</name>
    <dbReference type="NCBI Taxonomy" id="67801"/>
    <lineage>
        <taxon>Eukaryota</taxon>
        <taxon>Metazoa</taxon>
        <taxon>Ecdysozoa</taxon>
        <taxon>Arthropoda</taxon>
        <taxon>Hexapoda</taxon>
        <taxon>Insecta</taxon>
        <taxon>Pterygota</taxon>
        <taxon>Neoptera</taxon>
        <taxon>Endopterygota</taxon>
        <taxon>Diptera</taxon>
        <taxon>Brachycera</taxon>
        <taxon>Muscomorpha</taxon>
        <taxon>Hippoboscoidea</taxon>
        <taxon>Glossinidae</taxon>
        <taxon>Glossina</taxon>
    </lineage>
</organism>